<organism evidence="1 2">
    <name type="scientific">Emticicia agri</name>
    <dbReference type="NCBI Taxonomy" id="2492393"/>
    <lineage>
        <taxon>Bacteria</taxon>
        <taxon>Pseudomonadati</taxon>
        <taxon>Bacteroidota</taxon>
        <taxon>Cytophagia</taxon>
        <taxon>Cytophagales</taxon>
        <taxon>Leadbetterellaceae</taxon>
        <taxon>Emticicia</taxon>
    </lineage>
</organism>
<dbReference type="AlphaFoldDB" id="A0A4V1ZCW8"/>
<evidence type="ECO:0000313" key="2">
    <source>
        <dbReference type="Proteomes" id="UP000293162"/>
    </source>
</evidence>
<accession>A0A4V1ZCW8</accession>
<comment type="caution">
    <text evidence="1">The sequence shown here is derived from an EMBL/GenBank/DDBJ whole genome shotgun (WGS) entry which is preliminary data.</text>
</comment>
<proteinExistence type="predicted"/>
<sequence>MVEVFKTNIQERKQAILLFEVLAEHFPLFKINFDLDDCDKILRVEGDSISHERISTIIHTNGYQCQVLE</sequence>
<reference evidence="1 2" key="1">
    <citation type="submission" date="2019-02" db="EMBL/GenBank/DDBJ databases">
        <title>Bacterial novel species Emticicia sp. 17J42-9 isolated from soil.</title>
        <authorList>
            <person name="Jung H.-Y."/>
        </authorList>
    </citation>
    <scope>NUCLEOTIDE SEQUENCE [LARGE SCALE GENOMIC DNA]</scope>
    <source>
        <strain evidence="1 2">17J42-9</strain>
    </source>
</reference>
<dbReference type="EMBL" id="SEWF01000031">
    <property type="protein sequence ID" value="RYU94110.1"/>
    <property type="molecule type" value="Genomic_DNA"/>
</dbReference>
<gene>
    <name evidence="1" type="ORF">EWM59_18805</name>
</gene>
<protein>
    <recommendedName>
        <fullName evidence="3">Methyltransferase type 11</fullName>
    </recommendedName>
</protein>
<dbReference type="RefSeq" id="WP_130022800.1">
    <property type="nucleotide sequence ID" value="NZ_SEWF01000031.1"/>
</dbReference>
<name>A0A4V1ZCW8_9BACT</name>
<dbReference type="Proteomes" id="UP000293162">
    <property type="component" value="Unassembled WGS sequence"/>
</dbReference>
<evidence type="ECO:0008006" key="3">
    <source>
        <dbReference type="Google" id="ProtNLM"/>
    </source>
</evidence>
<dbReference type="OrthoDB" id="1036397at2"/>
<evidence type="ECO:0000313" key="1">
    <source>
        <dbReference type="EMBL" id="RYU94110.1"/>
    </source>
</evidence>
<keyword evidence="2" id="KW-1185">Reference proteome</keyword>